<keyword evidence="3" id="KW-1185">Reference proteome</keyword>
<dbReference type="OrthoDB" id="428263at2"/>
<comment type="caution">
    <text evidence="2">The sequence shown here is derived from an EMBL/GenBank/DDBJ whole genome shotgun (WGS) entry which is preliminary data.</text>
</comment>
<gene>
    <name evidence="2" type="ORF">E1283_01485</name>
</gene>
<keyword evidence="1" id="KW-1133">Transmembrane helix</keyword>
<organism evidence="2 3">
    <name type="scientific">Streptomyces hainanensis</name>
    <dbReference type="NCBI Taxonomy" id="402648"/>
    <lineage>
        <taxon>Bacteria</taxon>
        <taxon>Bacillati</taxon>
        <taxon>Actinomycetota</taxon>
        <taxon>Actinomycetes</taxon>
        <taxon>Kitasatosporales</taxon>
        <taxon>Streptomycetaceae</taxon>
        <taxon>Streptomyces</taxon>
    </lineage>
</organism>
<dbReference type="Pfam" id="PF08592">
    <property type="entry name" value="Anthrone_oxy"/>
    <property type="match status" value="1"/>
</dbReference>
<feature type="transmembrane region" description="Helical" evidence="1">
    <location>
        <begin position="12"/>
        <end position="39"/>
    </location>
</feature>
<sequence length="165" mass="16835">MQLTTSSAATGSLALTAAVLTLVAAGAMAGLFFGFSVAVMPGLDSLDPEAAAEAMRRVNGRILNPVFLTAFTAVPFTAGAAGGLLLALGHRAAGWAFLLAAVVYLLGTFLPTAAVNVPLNDALAAGGDWASFHPRWTTWNTVRAAFATLTLLLSAGGLCLWSRDA</sequence>
<dbReference type="AlphaFoldDB" id="A0A4R4TPI7"/>
<feature type="transmembrane region" description="Helical" evidence="1">
    <location>
        <begin position="66"/>
        <end position="88"/>
    </location>
</feature>
<reference evidence="2 3" key="1">
    <citation type="submission" date="2019-03" db="EMBL/GenBank/DDBJ databases">
        <title>Draft genome sequences of novel Actinobacteria.</title>
        <authorList>
            <person name="Sahin N."/>
            <person name="Ay H."/>
            <person name="Saygin H."/>
        </authorList>
    </citation>
    <scope>NUCLEOTIDE SEQUENCE [LARGE SCALE GENOMIC DNA]</scope>
    <source>
        <strain evidence="2 3">DSM 41900</strain>
    </source>
</reference>
<keyword evidence="1" id="KW-0472">Membrane</keyword>
<evidence type="ECO:0000313" key="3">
    <source>
        <dbReference type="Proteomes" id="UP000295345"/>
    </source>
</evidence>
<dbReference type="Proteomes" id="UP000295345">
    <property type="component" value="Unassembled WGS sequence"/>
</dbReference>
<accession>A0A4R4TPI7</accession>
<keyword evidence="1" id="KW-0812">Transmembrane</keyword>
<evidence type="ECO:0000313" key="2">
    <source>
        <dbReference type="EMBL" id="TDC79981.1"/>
    </source>
</evidence>
<dbReference type="EMBL" id="SMKI01000008">
    <property type="protein sequence ID" value="TDC79981.1"/>
    <property type="molecule type" value="Genomic_DNA"/>
</dbReference>
<dbReference type="RefSeq" id="WP_132815706.1">
    <property type="nucleotide sequence ID" value="NZ_SMKI01000008.1"/>
</dbReference>
<evidence type="ECO:0000256" key="1">
    <source>
        <dbReference type="SAM" id="Phobius"/>
    </source>
</evidence>
<protein>
    <submittedName>
        <fullName evidence="2">DUF1772 domain-containing protein</fullName>
    </submittedName>
</protein>
<feature type="transmembrane region" description="Helical" evidence="1">
    <location>
        <begin position="95"/>
        <end position="119"/>
    </location>
</feature>
<name>A0A4R4TPI7_9ACTN</name>
<dbReference type="InterPro" id="IPR013901">
    <property type="entry name" value="Anthrone_oxy"/>
</dbReference>
<proteinExistence type="predicted"/>
<feature type="transmembrane region" description="Helical" evidence="1">
    <location>
        <begin position="139"/>
        <end position="161"/>
    </location>
</feature>